<reference evidence="4" key="1">
    <citation type="submission" date="2017-02" db="UniProtKB">
        <authorList>
            <consortium name="WormBaseParasite"/>
        </authorList>
    </citation>
    <scope>IDENTIFICATION</scope>
</reference>
<dbReference type="STRING" id="318479.A0A0N4UQ49"/>
<dbReference type="GO" id="GO:0006891">
    <property type="term" value="P:intra-Golgi vesicle-mediated transport"/>
    <property type="evidence" value="ECO:0007669"/>
    <property type="project" value="InterPro"/>
</dbReference>
<dbReference type="PANTHER" id="PTHR13228">
    <property type="entry name" value="CONSERVED OLIGOMERIC GOLGI COMPLEX COMPONENT 5"/>
    <property type="match status" value="1"/>
</dbReference>
<dbReference type="WBParaSite" id="DME_0001011601-mRNA-1">
    <property type="protein sequence ID" value="DME_0001011601-mRNA-1"/>
    <property type="gene ID" value="DME_0001011601"/>
</dbReference>
<organism evidence="2 4">
    <name type="scientific">Dracunculus medinensis</name>
    <name type="common">Guinea worm</name>
    <dbReference type="NCBI Taxonomy" id="318479"/>
    <lineage>
        <taxon>Eukaryota</taxon>
        <taxon>Metazoa</taxon>
        <taxon>Ecdysozoa</taxon>
        <taxon>Nematoda</taxon>
        <taxon>Chromadorea</taxon>
        <taxon>Rhabditida</taxon>
        <taxon>Spirurina</taxon>
        <taxon>Dracunculoidea</taxon>
        <taxon>Dracunculidae</taxon>
        <taxon>Dracunculus</taxon>
    </lineage>
</organism>
<dbReference type="EMBL" id="UYYG01000162">
    <property type="protein sequence ID" value="VDN53673.1"/>
    <property type="molecule type" value="Genomic_DNA"/>
</dbReference>
<accession>A0A0N4UQ49</accession>
<dbReference type="AlphaFoldDB" id="A0A0N4UQ49"/>
<evidence type="ECO:0000313" key="3">
    <source>
        <dbReference type="Proteomes" id="UP000274756"/>
    </source>
</evidence>
<name>A0A0N4UQ49_DRAME</name>
<sequence>MSLEGDLEDCIWGRSDWQEYTKKLVAADDINEQVLLERVEKIKESIKRKIRKAVSLGNLQEIISRDMANLCETSETLSTRFSTCYERLHEGVIQLEQMSALKLLLFAINRCELLIIRLNTIDEVVKRSEIICELNEILKENPCLKDINRMSEIVFVKIPCLTKETLAITVQQLKSSMGSLNAPLASCCLRALKNLSCYDSEIANLVDESAKSLDSDFLKLGLASEMDTKIITQLSNKMSLEQFALLGDNVGKMFCKKFAEILSNRIPVNSSSACRIVQLFSKIFSTYSLATIGPLYDALKPFKNAILSQSFNRMFAIINKALDDPLLRNPAIEKINCLFNAEMSLVNWDSELKSEMEVNIIKSFNIIAQRFEQRLLLDENSLHMGDRVSSAQMLNYDLINIGNSLIATWPNYSGSLMKILSDAISRIFNIARSSVFAILLSMHNEKLGMPSPYVKELCSYLTVFRYHLSLFLTNDNNDELRNFLNYVIELFLVNSSLLRPVTINDLNFLSNDLQYITENSISEFNIKTDLLNIINSLINSYRCSPEELEKCEELPFWFTVQLLISQSDLTLLSPHTSVNWSLDYYSDWFIKQTNSSRLNFLLSFMHSYNSSVISSESTKYVENYPFIMNILQKQVTYQKL</sequence>
<dbReference type="PANTHER" id="PTHR13228:SF3">
    <property type="entry name" value="CONSERVED OLIGOMERIC GOLGI COMPLEX SUBUNIT 5"/>
    <property type="match status" value="1"/>
</dbReference>
<evidence type="ECO:0000313" key="4">
    <source>
        <dbReference type="WBParaSite" id="DME_0001011601-mRNA-1"/>
    </source>
</evidence>
<dbReference type="OrthoDB" id="18786at2759"/>
<evidence type="ECO:0000313" key="2">
    <source>
        <dbReference type="Proteomes" id="UP000038040"/>
    </source>
</evidence>
<proteinExistence type="predicted"/>
<dbReference type="Proteomes" id="UP000274756">
    <property type="component" value="Unassembled WGS sequence"/>
</dbReference>
<reference evidence="1 3" key="2">
    <citation type="submission" date="2018-11" db="EMBL/GenBank/DDBJ databases">
        <authorList>
            <consortium name="Pathogen Informatics"/>
        </authorList>
    </citation>
    <scope>NUCLEOTIDE SEQUENCE [LARGE SCALE GENOMIC DNA]</scope>
</reference>
<dbReference type="InterPro" id="IPR019465">
    <property type="entry name" value="Cog5"/>
</dbReference>
<gene>
    <name evidence="1" type="ORF">DME_LOCUS3646</name>
</gene>
<evidence type="ECO:0000313" key="1">
    <source>
        <dbReference type="EMBL" id="VDN53673.1"/>
    </source>
</evidence>
<keyword evidence="3" id="KW-1185">Reference proteome</keyword>
<dbReference type="GO" id="GO:0017119">
    <property type="term" value="C:Golgi transport complex"/>
    <property type="evidence" value="ECO:0007669"/>
    <property type="project" value="InterPro"/>
</dbReference>
<protein>
    <submittedName>
        <fullName evidence="4">Conserved oligomeric Golgi complex subunit 5</fullName>
    </submittedName>
</protein>
<dbReference type="Proteomes" id="UP000038040">
    <property type="component" value="Unplaced"/>
</dbReference>